<feature type="compositionally biased region" description="Polar residues" evidence="1">
    <location>
        <begin position="86"/>
        <end position="95"/>
    </location>
</feature>
<gene>
    <name evidence="3" type="ORF">EG68_01698</name>
</gene>
<dbReference type="AlphaFoldDB" id="A0A8S9ZAS8"/>
<feature type="signal peptide" evidence="2">
    <location>
        <begin position="1"/>
        <end position="26"/>
    </location>
</feature>
<dbReference type="Proteomes" id="UP000822476">
    <property type="component" value="Unassembled WGS sequence"/>
</dbReference>
<proteinExistence type="predicted"/>
<evidence type="ECO:0000313" key="3">
    <source>
        <dbReference type="EMBL" id="KAF7261118.1"/>
    </source>
</evidence>
<sequence>MSSALVNMGLLGPVSLGLFLFVAVTAARIASPPPSSTNRSIDEQLGETDGHSFAPYNHSEIAGRTKHRGHCPRNCSHRTMRKSQMRTKQSGQTNAFVKKHSEDADRSHGMWSNLMRTVDMLWNTVGKLLQRDATDDDIEKY</sequence>
<reference evidence="3" key="1">
    <citation type="submission" date="2019-07" db="EMBL/GenBank/DDBJ databases">
        <title>Annotation for the trematode Paragonimus miyazaki's.</title>
        <authorList>
            <person name="Choi Y.-J."/>
        </authorList>
    </citation>
    <scope>NUCLEOTIDE SEQUENCE</scope>
    <source>
        <strain evidence="3">Japan</strain>
    </source>
</reference>
<evidence type="ECO:0000256" key="1">
    <source>
        <dbReference type="SAM" id="MobiDB-lite"/>
    </source>
</evidence>
<dbReference type="EMBL" id="JTDE01000482">
    <property type="protein sequence ID" value="KAF7261118.1"/>
    <property type="molecule type" value="Genomic_DNA"/>
</dbReference>
<keyword evidence="4" id="KW-1185">Reference proteome</keyword>
<keyword evidence="2" id="KW-0732">Signal</keyword>
<name>A0A8S9ZAS8_9TREM</name>
<protein>
    <submittedName>
        <fullName evidence="3">Uncharacterized protein</fullName>
    </submittedName>
</protein>
<accession>A0A8S9ZAS8</accession>
<feature type="chain" id="PRO_5035778498" evidence="2">
    <location>
        <begin position="27"/>
        <end position="141"/>
    </location>
</feature>
<comment type="caution">
    <text evidence="3">The sequence shown here is derived from an EMBL/GenBank/DDBJ whole genome shotgun (WGS) entry which is preliminary data.</text>
</comment>
<organism evidence="3 4">
    <name type="scientific">Paragonimus skrjabini miyazakii</name>
    <dbReference type="NCBI Taxonomy" id="59628"/>
    <lineage>
        <taxon>Eukaryota</taxon>
        <taxon>Metazoa</taxon>
        <taxon>Spiralia</taxon>
        <taxon>Lophotrochozoa</taxon>
        <taxon>Platyhelminthes</taxon>
        <taxon>Trematoda</taxon>
        <taxon>Digenea</taxon>
        <taxon>Plagiorchiida</taxon>
        <taxon>Troglotremata</taxon>
        <taxon>Troglotrematidae</taxon>
        <taxon>Paragonimus</taxon>
    </lineage>
</organism>
<dbReference type="OrthoDB" id="6306134at2759"/>
<evidence type="ECO:0000313" key="4">
    <source>
        <dbReference type="Proteomes" id="UP000822476"/>
    </source>
</evidence>
<evidence type="ECO:0000256" key="2">
    <source>
        <dbReference type="SAM" id="SignalP"/>
    </source>
</evidence>
<feature type="region of interest" description="Disordered" evidence="1">
    <location>
        <begin position="31"/>
        <end position="104"/>
    </location>
</feature>
<feature type="compositionally biased region" description="Basic residues" evidence="1">
    <location>
        <begin position="64"/>
        <end position="85"/>
    </location>
</feature>